<dbReference type="EMBL" id="CAJVRL010000041">
    <property type="protein sequence ID" value="CAG8951222.1"/>
    <property type="molecule type" value="Genomic_DNA"/>
</dbReference>
<evidence type="ECO:0000256" key="1">
    <source>
        <dbReference type="SAM" id="MobiDB-lite"/>
    </source>
</evidence>
<dbReference type="Proteomes" id="UP000696280">
    <property type="component" value="Unassembled WGS sequence"/>
</dbReference>
<comment type="caution">
    <text evidence="2">The sequence shown here is derived from an EMBL/GenBank/DDBJ whole genome shotgun (WGS) entry which is preliminary data.</text>
</comment>
<protein>
    <submittedName>
        <fullName evidence="2">Uncharacterized protein</fullName>
    </submittedName>
</protein>
<feature type="region of interest" description="Disordered" evidence="1">
    <location>
        <begin position="1"/>
        <end position="47"/>
    </location>
</feature>
<dbReference type="AlphaFoldDB" id="A0A9N9KTD5"/>
<evidence type="ECO:0000313" key="2">
    <source>
        <dbReference type="EMBL" id="CAG8951222.1"/>
    </source>
</evidence>
<keyword evidence="3" id="KW-1185">Reference proteome</keyword>
<evidence type="ECO:0000313" key="3">
    <source>
        <dbReference type="Proteomes" id="UP000696280"/>
    </source>
</evidence>
<name>A0A9N9KTD5_9HELO</name>
<gene>
    <name evidence="2" type="ORF">HYFRA_00007969</name>
</gene>
<feature type="compositionally biased region" description="Basic and acidic residues" evidence="1">
    <location>
        <begin position="1"/>
        <end position="12"/>
    </location>
</feature>
<proteinExistence type="predicted"/>
<reference evidence="2" key="1">
    <citation type="submission" date="2021-07" db="EMBL/GenBank/DDBJ databases">
        <authorList>
            <person name="Durling M."/>
        </authorList>
    </citation>
    <scope>NUCLEOTIDE SEQUENCE</scope>
</reference>
<organism evidence="2 3">
    <name type="scientific">Hymenoscyphus fraxineus</name>
    <dbReference type="NCBI Taxonomy" id="746836"/>
    <lineage>
        <taxon>Eukaryota</taxon>
        <taxon>Fungi</taxon>
        <taxon>Dikarya</taxon>
        <taxon>Ascomycota</taxon>
        <taxon>Pezizomycotina</taxon>
        <taxon>Leotiomycetes</taxon>
        <taxon>Helotiales</taxon>
        <taxon>Helotiaceae</taxon>
        <taxon>Hymenoscyphus</taxon>
    </lineage>
</organism>
<sequence>MRRELFEAKEQAGDLNIKKRFPAGASPSPSDQARGARGGRKSSASPEFLAVTGQNIRRSMRDNGMGI</sequence>
<accession>A0A9N9KTD5</accession>